<dbReference type="Pfam" id="PF14038">
    <property type="entry name" value="YqzE"/>
    <property type="match status" value="1"/>
</dbReference>
<protein>
    <submittedName>
        <fullName evidence="1">YqzE family protein</fullName>
    </submittedName>
</protein>
<proteinExistence type="predicted"/>
<dbReference type="InterPro" id="IPR025622">
    <property type="entry name" value="YqzE"/>
</dbReference>
<reference evidence="1 2" key="1">
    <citation type="submission" date="2023-06" db="EMBL/GenBank/DDBJ databases">
        <title>Paenibacillus polygonum sp. nov., an endophytic bacterium, isolated from Polygonum lapathifolium L. in Nanji Wetland National Nature Reserve, South of Poyang Lake, Jiangxi Province, China.</title>
        <authorList>
            <person name="Yu Z."/>
        </authorList>
    </citation>
    <scope>NUCLEOTIDE SEQUENCE [LARGE SCALE GENOMIC DNA]</scope>
    <source>
        <strain evidence="1 2">C31</strain>
    </source>
</reference>
<evidence type="ECO:0000313" key="2">
    <source>
        <dbReference type="Proteomes" id="UP001236415"/>
    </source>
</evidence>
<name>A0ABY8X580_9BACL</name>
<organism evidence="1 2">
    <name type="scientific">Paenibacillus polygoni</name>
    <dbReference type="NCBI Taxonomy" id="3050112"/>
    <lineage>
        <taxon>Bacteria</taxon>
        <taxon>Bacillati</taxon>
        <taxon>Bacillota</taxon>
        <taxon>Bacilli</taxon>
        <taxon>Bacillales</taxon>
        <taxon>Paenibacillaceae</taxon>
        <taxon>Paenibacillus</taxon>
    </lineage>
</organism>
<gene>
    <name evidence="1" type="ORF">QPK24_08345</name>
</gene>
<sequence length="70" mass="8537">MAKGNDLIRYITEQVVDYMEKPKEERKSQRKRKEPWQTKWFGMLPLGVSMWAKDKKKEKSSQKKESEYRI</sequence>
<dbReference type="RefSeq" id="WP_285747794.1">
    <property type="nucleotide sequence ID" value="NZ_CP127162.1"/>
</dbReference>
<accession>A0ABY8X580</accession>
<dbReference type="Proteomes" id="UP001236415">
    <property type="component" value="Chromosome"/>
</dbReference>
<dbReference type="EMBL" id="CP127162">
    <property type="protein sequence ID" value="WIV20676.1"/>
    <property type="molecule type" value="Genomic_DNA"/>
</dbReference>
<keyword evidence="2" id="KW-1185">Reference proteome</keyword>
<evidence type="ECO:0000313" key="1">
    <source>
        <dbReference type="EMBL" id="WIV20676.1"/>
    </source>
</evidence>